<dbReference type="OrthoDB" id="6376030at2"/>
<protein>
    <submittedName>
        <fullName evidence="2">Capsule assembly protein Wzi</fullName>
    </submittedName>
</protein>
<evidence type="ECO:0000313" key="2">
    <source>
        <dbReference type="EMBL" id="SFB78512.1"/>
    </source>
</evidence>
<dbReference type="EMBL" id="FOLO01000001">
    <property type="protein sequence ID" value="SFB78512.1"/>
    <property type="molecule type" value="Genomic_DNA"/>
</dbReference>
<dbReference type="STRING" id="1123010.SAMN02745724_00066"/>
<dbReference type="InterPro" id="IPR026950">
    <property type="entry name" value="Caps_assemb_Wzi"/>
</dbReference>
<keyword evidence="3" id="KW-1185">Reference proteome</keyword>
<dbReference type="Gene3D" id="2.40.160.130">
    <property type="entry name" value="Capsule assembly protein Wzi"/>
    <property type="match status" value="1"/>
</dbReference>
<keyword evidence="1" id="KW-0732">Signal</keyword>
<accession>A0A1I1DVS5</accession>
<proteinExistence type="predicted"/>
<feature type="signal peptide" evidence="1">
    <location>
        <begin position="1"/>
        <end position="20"/>
    </location>
</feature>
<dbReference type="Pfam" id="PF14052">
    <property type="entry name" value="Caps_assemb_Wzi"/>
    <property type="match status" value="1"/>
</dbReference>
<gene>
    <name evidence="2" type="ORF">SAMN02745724_00066</name>
</gene>
<evidence type="ECO:0000313" key="3">
    <source>
        <dbReference type="Proteomes" id="UP000198862"/>
    </source>
</evidence>
<dbReference type="InterPro" id="IPR038636">
    <property type="entry name" value="Wzi_sf"/>
</dbReference>
<dbReference type="AlphaFoldDB" id="A0A1I1DVS5"/>
<sequence>MKLKILSSLVLAMCALTVQAKPTAYLPIVMDAHLEQQIDHMFALTTGSPMSKPYALSEIDIALRQLKRIDNSLYDSVRIQLKRYRGSDDISRKGIKFTLNNDKSMGIANQRGLTSDEWGQGFFEGIWRPNDSTLLQVGLDYRIDSGELINYNTFFSIAGDSLQLDLGYKEHWFSPFKMSSQLISTNAESSPSISLGLSKPLSNWWNFDFELYYSQLEEVEQGIKFQEQWHDGRPRLAGTHISIEPFEGWKLGLNRLMHFGGGPRDVSFRDIMKAYFDPAGNDNSDNVNDGNDGELGDQLASVTSLFVFDWGLPSELYFEYGGEDTSGETSLGNGLNVFGNQVFASGLYFPVISNDWSLRYEYTSWHNAWYTNAIYKFGNTNNDNVYGHFAGDQRTFGDATPSDIHVMQVGYNEDIHSTWQLKLSRINNKDSDTDYTAATEVQLLNSRRWQKYRVETQLTFGKDVFDESYSYLSMAWFW</sequence>
<name>A0A1I1DVS5_9GAMM</name>
<feature type="chain" id="PRO_5011795654" evidence="1">
    <location>
        <begin position="21"/>
        <end position="478"/>
    </location>
</feature>
<evidence type="ECO:0000256" key="1">
    <source>
        <dbReference type="SAM" id="SignalP"/>
    </source>
</evidence>
<organism evidence="2 3">
    <name type="scientific">Pseudoalteromonas denitrificans DSM 6059</name>
    <dbReference type="NCBI Taxonomy" id="1123010"/>
    <lineage>
        <taxon>Bacteria</taxon>
        <taxon>Pseudomonadati</taxon>
        <taxon>Pseudomonadota</taxon>
        <taxon>Gammaproteobacteria</taxon>
        <taxon>Alteromonadales</taxon>
        <taxon>Pseudoalteromonadaceae</taxon>
        <taxon>Pseudoalteromonas</taxon>
    </lineage>
</organism>
<dbReference type="RefSeq" id="WP_091978691.1">
    <property type="nucleotide sequence ID" value="NZ_FOLO01000001.1"/>
</dbReference>
<reference evidence="2 3" key="1">
    <citation type="submission" date="2016-10" db="EMBL/GenBank/DDBJ databases">
        <authorList>
            <person name="de Groot N.N."/>
        </authorList>
    </citation>
    <scope>NUCLEOTIDE SEQUENCE [LARGE SCALE GENOMIC DNA]</scope>
    <source>
        <strain evidence="2 3">DSM 6059</strain>
    </source>
</reference>
<dbReference type="Proteomes" id="UP000198862">
    <property type="component" value="Unassembled WGS sequence"/>
</dbReference>